<gene>
    <name evidence="4" type="primary">LOC103610395</name>
</gene>
<evidence type="ECO:0000313" key="4">
    <source>
        <dbReference type="RefSeq" id="XP_008592794.1"/>
    </source>
</evidence>
<reference evidence="4" key="1">
    <citation type="submission" date="2025-08" db="UniProtKB">
        <authorList>
            <consortium name="RefSeq"/>
        </authorList>
    </citation>
    <scope>IDENTIFICATION</scope>
</reference>
<dbReference type="Pfam" id="PF07686">
    <property type="entry name" value="V-set"/>
    <property type="match status" value="2"/>
</dbReference>
<dbReference type="PANTHER" id="PTHR23267">
    <property type="entry name" value="IMMUNOGLOBULIN LIGHT CHAIN"/>
    <property type="match status" value="1"/>
</dbReference>
<dbReference type="PROSITE" id="PS50835">
    <property type="entry name" value="IG_LIKE"/>
    <property type="match status" value="1"/>
</dbReference>
<dbReference type="InterPro" id="IPR050150">
    <property type="entry name" value="IgV_Light_Chain"/>
</dbReference>
<feature type="region of interest" description="Disordered" evidence="1">
    <location>
        <begin position="158"/>
        <end position="181"/>
    </location>
</feature>
<dbReference type="SMART" id="SM00406">
    <property type="entry name" value="IGv"/>
    <property type="match status" value="2"/>
</dbReference>
<evidence type="ECO:0000313" key="3">
    <source>
        <dbReference type="Proteomes" id="UP000694923"/>
    </source>
</evidence>
<organism evidence="3 4">
    <name type="scientific">Galeopterus variegatus</name>
    <name type="common">Malayan flying lemur</name>
    <name type="synonym">Cynocephalus variegatus</name>
    <dbReference type="NCBI Taxonomy" id="482537"/>
    <lineage>
        <taxon>Eukaryota</taxon>
        <taxon>Metazoa</taxon>
        <taxon>Chordata</taxon>
        <taxon>Craniata</taxon>
        <taxon>Vertebrata</taxon>
        <taxon>Euteleostomi</taxon>
        <taxon>Mammalia</taxon>
        <taxon>Eutheria</taxon>
        <taxon>Euarchontoglires</taxon>
        <taxon>Dermoptera</taxon>
        <taxon>Cynocephalidae</taxon>
        <taxon>Galeopterus</taxon>
    </lineage>
</organism>
<evidence type="ECO:0000256" key="1">
    <source>
        <dbReference type="SAM" id="MobiDB-lite"/>
    </source>
</evidence>
<dbReference type="RefSeq" id="XP_008592794.1">
    <property type="nucleotide sequence ID" value="XM_008594572.1"/>
</dbReference>
<feature type="domain" description="Ig-like" evidence="2">
    <location>
        <begin position="1"/>
        <end position="95"/>
    </location>
</feature>
<dbReference type="InterPro" id="IPR013783">
    <property type="entry name" value="Ig-like_fold"/>
</dbReference>
<dbReference type="Gene3D" id="2.60.40.10">
    <property type="entry name" value="Immunoglobulins"/>
    <property type="match status" value="2"/>
</dbReference>
<dbReference type="InterPro" id="IPR007110">
    <property type="entry name" value="Ig-like_dom"/>
</dbReference>
<dbReference type="InterPro" id="IPR013106">
    <property type="entry name" value="Ig_V-set"/>
</dbReference>
<dbReference type="GeneID" id="103610395"/>
<sequence length="308" mass="34443">MQIPDYLPLSPWERTTLACRASQSVGSSLAWYQQKPWQAPKLLIYGASTRATSIPAHFSRSGVGTDFTLKISRVEDEDFGVHYCQQAIQLPSTVTQPGTQTSQLAWKIIIRLLQNQELKGRGNSEGRCHLQLKTRLREDLLEEDAESLVDGAKGEMELVRRQPGSPEEQEDNYQVVENKELKGRGNSEGRCHLQLKTRLREDLLEEDAESLVDGAKGEMELVRRQPGSPEEQGISKWLAWYQQKPGKAPKLLIYDASSLESGVLSRFSGSGSGTDFTLTISSLESDDFGTYYCQQHNSNPPTVLQARS</sequence>
<dbReference type="Proteomes" id="UP000694923">
    <property type="component" value="Unplaced"/>
</dbReference>
<evidence type="ECO:0000259" key="2">
    <source>
        <dbReference type="PROSITE" id="PS50835"/>
    </source>
</evidence>
<name>A0ABM0SIV3_GALVR</name>
<proteinExistence type="predicted"/>
<accession>A0ABM0SIV3</accession>
<keyword evidence="3" id="KW-1185">Reference proteome</keyword>
<protein>
    <submittedName>
        <fullName evidence="4">Uncharacterized protein LOC103610395</fullName>
    </submittedName>
</protein>
<dbReference type="SUPFAM" id="SSF48726">
    <property type="entry name" value="Immunoglobulin"/>
    <property type="match status" value="2"/>
</dbReference>
<dbReference type="InterPro" id="IPR036179">
    <property type="entry name" value="Ig-like_dom_sf"/>
</dbReference>